<sequence length="307" mass="33395">MTSISFLGPVGTFSEAALQQIINEKPVPALRSVEKIIPALTPQDALHMVREGRADFALVPTENFVDGPVTTTLDSLARGSRLQIFAEIEVPVAFSLLIKDGRPLSDVHLIGSHPIALTQVHGWLQEHLPQAETVATNSTAAAAEDVVRGRLDAAFAPARAGEILNLVSLADGVADIPDASTRFILVGTPATPTPRTGKDCTSVVFRLPNQPGTLVDAMNEFGLRGVDLSRIESRPTREKFGTYNFYIDCVGHIDDAAIAEALQALYRRAEWVRFLGSWPVSRNSGSTPPDFHKSQEWLENMRHGKEN</sequence>
<dbReference type="UniPathway" id="UPA00121">
    <property type="reaction ID" value="UER00345"/>
</dbReference>
<evidence type="ECO:0000256" key="7">
    <source>
        <dbReference type="ARBA" id="ARBA00023239"/>
    </source>
</evidence>
<evidence type="ECO:0000256" key="5">
    <source>
        <dbReference type="ARBA" id="ARBA00023141"/>
    </source>
</evidence>
<evidence type="ECO:0000256" key="10">
    <source>
        <dbReference type="RuleBase" id="RU361254"/>
    </source>
</evidence>
<evidence type="ECO:0000256" key="4">
    <source>
        <dbReference type="ARBA" id="ARBA00022605"/>
    </source>
</evidence>
<dbReference type="InterPro" id="IPR001086">
    <property type="entry name" value="Preph_deHydtase"/>
</dbReference>
<evidence type="ECO:0000259" key="12">
    <source>
        <dbReference type="PROSITE" id="PS51171"/>
    </source>
</evidence>
<dbReference type="InterPro" id="IPR045865">
    <property type="entry name" value="ACT-like_dom_sf"/>
</dbReference>
<dbReference type="EMBL" id="QFOZ01000014">
    <property type="protein sequence ID" value="PZP88239.1"/>
    <property type="molecule type" value="Genomic_DNA"/>
</dbReference>
<feature type="compositionally biased region" description="Basic and acidic residues" evidence="11">
    <location>
        <begin position="290"/>
        <end position="307"/>
    </location>
</feature>
<keyword evidence="6 10" id="KW-0584">Phenylalanine biosynthesis</keyword>
<keyword evidence="4 10" id="KW-0028">Amino-acid biosynthesis</keyword>
<comment type="pathway">
    <text evidence="1 10">Amino-acid biosynthesis; L-phenylalanine biosynthesis; phenylpyruvate from prephenate: step 1/1.</text>
</comment>
<dbReference type="InterPro" id="IPR018528">
    <property type="entry name" value="Preph_deHydtase_CS"/>
</dbReference>
<dbReference type="CDD" id="cd04905">
    <property type="entry name" value="ACT_CM-PDT"/>
    <property type="match status" value="1"/>
</dbReference>
<feature type="domain" description="ACT" evidence="13">
    <location>
        <begin position="202"/>
        <end position="277"/>
    </location>
</feature>
<dbReference type="PIRSF" id="PIRSF001500">
    <property type="entry name" value="Chor_mut_pdt_Ppr"/>
    <property type="match status" value="1"/>
</dbReference>
<dbReference type="PROSITE" id="PS51671">
    <property type="entry name" value="ACT"/>
    <property type="match status" value="1"/>
</dbReference>
<dbReference type="SUPFAM" id="SSF55021">
    <property type="entry name" value="ACT-like"/>
    <property type="match status" value="1"/>
</dbReference>
<dbReference type="Proteomes" id="UP000248606">
    <property type="component" value="Unassembled WGS sequence"/>
</dbReference>
<evidence type="ECO:0000313" key="15">
    <source>
        <dbReference type="Proteomes" id="UP000248606"/>
    </source>
</evidence>
<dbReference type="CDD" id="cd13632">
    <property type="entry name" value="PBP2_Aa-PDT_like"/>
    <property type="match status" value="1"/>
</dbReference>
<evidence type="ECO:0000256" key="6">
    <source>
        <dbReference type="ARBA" id="ARBA00023222"/>
    </source>
</evidence>
<dbReference type="PROSITE" id="PS51171">
    <property type="entry name" value="PREPHENATE_DEHYDR_3"/>
    <property type="match status" value="1"/>
</dbReference>
<dbReference type="PANTHER" id="PTHR21022">
    <property type="entry name" value="PREPHENATE DEHYDRATASE P PROTEIN"/>
    <property type="match status" value="1"/>
</dbReference>
<dbReference type="GO" id="GO:0005737">
    <property type="term" value="C:cytoplasm"/>
    <property type="evidence" value="ECO:0007669"/>
    <property type="project" value="TreeGrafter"/>
</dbReference>
<dbReference type="Gene3D" id="3.40.190.10">
    <property type="entry name" value="Periplasmic binding protein-like II"/>
    <property type="match status" value="2"/>
</dbReference>
<organism evidence="14 15">
    <name type="scientific">Lawsonella clevelandensis</name>
    <dbReference type="NCBI Taxonomy" id="1528099"/>
    <lineage>
        <taxon>Bacteria</taxon>
        <taxon>Bacillati</taxon>
        <taxon>Actinomycetota</taxon>
        <taxon>Actinomycetes</taxon>
        <taxon>Mycobacteriales</taxon>
        <taxon>Lawsonellaceae</taxon>
        <taxon>Lawsonella</taxon>
    </lineage>
</organism>
<comment type="caution">
    <text evidence="14">The sequence shown here is derived from an EMBL/GenBank/DDBJ whole genome shotgun (WGS) entry which is preliminary data.</text>
</comment>
<feature type="site" description="Essential for prephenate dehydratase activity" evidence="9">
    <location>
        <position position="181"/>
    </location>
</feature>
<dbReference type="RefSeq" id="WP_303678994.1">
    <property type="nucleotide sequence ID" value="NZ_JAPJOB010000008.1"/>
</dbReference>
<keyword evidence="7 10" id="KW-0456">Lyase</keyword>
<dbReference type="SUPFAM" id="SSF53850">
    <property type="entry name" value="Periplasmic binding protein-like II"/>
    <property type="match status" value="1"/>
</dbReference>
<dbReference type="NCBIfam" id="NF008865">
    <property type="entry name" value="PRK11898.1"/>
    <property type="match status" value="1"/>
</dbReference>
<evidence type="ECO:0000256" key="8">
    <source>
        <dbReference type="ARBA" id="ARBA00047848"/>
    </source>
</evidence>
<accession>A0A2W5KFB2</accession>
<dbReference type="GO" id="GO:0009094">
    <property type="term" value="P:L-phenylalanine biosynthetic process"/>
    <property type="evidence" value="ECO:0007669"/>
    <property type="project" value="UniProtKB-UniPathway"/>
</dbReference>
<evidence type="ECO:0000256" key="3">
    <source>
        <dbReference type="ARBA" id="ARBA00021872"/>
    </source>
</evidence>
<proteinExistence type="predicted"/>
<name>A0A2W5KFB2_9ACTN</name>
<evidence type="ECO:0000256" key="2">
    <source>
        <dbReference type="ARBA" id="ARBA00013147"/>
    </source>
</evidence>
<dbReference type="InterPro" id="IPR008242">
    <property type="entry name" value="Chor_mutase/pphenate_deHydtase"/>
</dbReference>
<keyword evidence="5 10" id="KW-0057">Aromatic amino acid biosynthesis</keyword>
<gene>
    <name evidence="10" type="primary">pheA</name>
    <name evidence="14" type="ORF">DI579_06985</name>
</gene>
<feature type="domain" description="Prephenate dehydratase" evidence="12">
    <location>
        <begin position="3"/>
        <end position="188"/>
    </location>
</feature>
<feature type="region of interest" description="Disordered" evidence="11">
    <location>
        <begin position="282"/>
        <end position="307"/>
    </location>
</feature>
<dbReference type="PROSITE" id="PS00858">
    <property type="entry name" value="PREPHENATE_DEHYDR_2"/>
    <property type="match status" value="1"/>
</dbReference>
<dbReference type="FunFam" id="3.30.70.260:FF:000012">
    <property type="entry name" value="Prephenate dehydratase"/>
    <property type="match status" value="1"/>
</dbReference>
<protein>
    <recommendedName>
        <fullName evidence="3 10">Prephenate dehydratase</fullName>
        <shortName evidence="10">PDT</shortName>
        <ecNumber evidence="2 10">4.2.1.51</ecNumber>
    </recommendedName>
</protein>
<dbReference type="Gene3D" id="3.30.70.260">
    <property type="match status" value="1"/>
</dbReference>
<dbReference type="InterPro" id="IPR002912">
    <property type="entry name" value="ACT_dom"/>
</dbReference>
<comment type="catalytic activity">
    <reaction evidence="8 10">
        <text>prephenate + H(+) = 3-phenylpyruvate + CO2 + H2O</text>
        <dbReference type="Rhea" id="RHEA:21648"/>
        <dbReference type="ChEBI" id="CHEBI:15377"/>
        <dbReference type="ChEBI" id="CHEBI:15378"/>
        <dbReference type="ChEBI" id="CHEBI:16526"/>
        <dbReference type="ChEBI" id="CHEBI:18005"/>
        <dbReference type="ChEBI" id="CHEBI:29934"/>
        <dbReference type="EC" id="4.2.1.51"/>
    </reaction>
</comment>
<dbReference type="Pfam" id="PF01842">
    <property type="entry name" value="ACT"/>
    <property type="match status" value="1"/>
</dbReference>
<dbReference type="GO" id="GO:0004664">
    <property type="term" value="F:prephenate dehydratase activity"/>
    <property type="evidence" value="ECO:0007669"/>
    <property type="project" value="UniProtKB-UniRule"/>
</dbReference>
<evidence type="ECO:0000256" key="1">
    <source>
        <dbReference type="ARBA" id="ARBA00004741"/>
    </source>
</evidence>
<dbReference type="Pfam" id="PF00800">
    <property type="entry name" value="PDT"/>
    <property type="match status" value="1"/>
</dbReference>
<dbReference type="EC" id="4.2.1.51" evidence="2 10"/>
<evidence type="ECO:0000256" key="11">
    <source>
        <dbReference type="SAM" id="MobiDB-lite"/>
    </source>
</evidence>
<dbReference type="AlphaFoldDB" id="A0A2W5KFB2"/>
<reference evidence="14 15" key="1">
    <citation type="submission" date="2017-08" db="EMBL/GenBank/DDBJ databases">
        <title>Infants hospitalized years apart are colonized by the same room-sourced microbial strains.</title>
        <authorList>
            <person name="Brooks B."/>
            <person name="Olm M.R."/>
            <person name="Firek B.A."/>
            <person name="Baker R."/>
            <person name="Thomas B.C."/>
            <person name="Morowitz M.J."/>
            <person name="Banfield J.F."/>
        </authorList>
    </citation>
    <scope>NUCLEOTIDE SEQUENCE [LARGE SCALE GENOMIC DNA]</scope>
    <source>
        <strain evidence="14">S2_006_000_R1_57</strain>
    </source>
</reference>
<dbReference type="PANTHER" id="PTHR21022:SF19">
    <property type="entry name" value="PREPHENATE DEHYDRATASE-RELATED"/>
    <property type="match status" value="1"/>
</dbReference>
<evidence type="ECO:0000256" key="9">
    <source>
        <dbReference type="PIRSR" id="PIRSR001500-2"/>
    </source>
</evidence>
<evidence type="ECO:0000313" key="14">
    <source>
        <dbReference type="EMBL" id="PZP88239.1"/>
    </source>
</evidence>
<evidence type="ECO:0000259" key="13">
    <source>
        <dbReference type="PROSITE" id="PS51671"/>
    </source>
</evidence>